<evidence type="ECO:0008006" key="4">
    <source>
        <dbReference type="Google" id="ProtNLM"/>
    </source>
</evidence>
<sequence>MSDKLNRKPLQQVLKEAMEAKKQAAAKGKERGPLRPEKGNAKAMPDAERRRAMSRKVH</sequence>
<accession>A0ABU2WLT3</accession>
<feature type="compositionally biased region" description="Basic and acidic residues" evidence="1">
    <location>
        <begin position="16"/>
        <end position="51"/>
    </location>
</feature>
<evidence type="ECO:0000256" key="1">
    <source>
        <dbReference type="SAM" id="MobiDB-lite"/>
    </source>
</evidence>
<reference evidence="2 3" key="1">
    <citation type="submission" date="2023-09" db="EMBL/GenBank/DDBJ databases">
        <authorList>
            <person name="Rey-Velasco X."/>
        </authorList>
    </citation>
    <scope>NUCLEOTIDE SEQUENCE [LARGE SCALE GENOMIC DNA]</scope>
    <source>
        <strain evidence="2 3">W345</strain>
    </source>
</reference>
<comment type="caution">
    <text evidence="2">The sequence shown here is derived from an EMBL/GenBank/DDBJ whole genome shotgun (WGS) entry which is preliminary data.</text>
</comment>
<name>A0ABU2WLT3_9GAMM</name>
<dbReference type="Proteomes" id="UP001254608">
    <property type="component" value="Unassembled WGS sequence"/>
</dbReference>
<proteinExistence type="predicted"/>
<dbReference type="EMBL" id="JAVRIC010000027">
    <property type="protein sequence ID" value="MDT0498843.1"/>
    <property type="molecule type" value="Genomic_DNA"/>
</dbReference>
<feature type="region of interest" description="Disordered" evidence="1">
    <location>
        <begin position="16"/>
        <end position="58"/>
    </location>
</feature>
<evidence type="ECO:0000313" key="2">
    <source>
        <dbReference type="EMBL" id="MDT0498843.1"/>
    </source>
</evidence>
<keyword evidence="3" id="KW-1185">Reference proteome</keyword>
<organism evidence="2 3">
    <name type="scientific">Banduia mediterranea</name>
    <dbReference type="NCBI Taxonomy" id="3075609"/>
    <lineage>
        <taxon>Bacteria</taxon>
        <taxon>Pseudomonadati</taxon>
        <taxon>Pseudomonadota</taxon>
        <taxon>Gammaproteobacteria</taxon>
        <taxon>Nevskiales</taxon>
        <taxon>Algiphilaceae</taxon>
        <taxon>Banduia</taxon>
    </lineage>
</organism>
<protein>
    <recommendedName>
        <fullName evidence="4">DUF3008 domain-containing protein</fullName>
    </recommendedName>
</protein>
<dbReference type="RefSeq" id="WP_311366255.1">
    <property type="nucleotide sequence ID" value="NZ_JAVRIC010000027.1"/>
</dbReference>
<gene>
    <name evidence="2" type="ORF">RM530_15950</name>
</gene>
<evidence type="ECO:0000313" key="3">
    <source>
        <dbReference type="Proteomes" id="UP001254608"/>
    </source>
</evidence>